<feature type="region of interest" description="Disordered" evidence="4">
    <location>
        <begin position="394"/>
        <end position="499"/>
    </location>
</feature>
<dbReference type="STRING" id="180332.GCA_000797495_03956"/>
<evidence type="ECO:0000256" key="1">
    <source>
        <dbReference type="ARBA" id="ARBA00004196"/>
    </source>
</evidence>
<dbReference type="Proteomes" id="UP000306509">
    <property type="component" value="Unassembled WGS sequence"/>
</dbReference>
<keyword evidence="5" id="KW-0472">Membrane</keyword>
<accession>A0A4U8Q9Q4</accession>
<gene>
    <name evidence="8" type="primary">yknX</name>
    <name evidence="8" type="ORF">DSM106044_02133</name>
</gene>
<evidence type="ECO:0000313" key="8">
    <source>
        <dbReference type="EMBL" id="TLD00933.1"/>
    </source>
</evidence>
<dbReference type="Gene3D" id="2.40.50.100">
    <property type="match status" value="1"/>
</dbReference>
<name>A0A4U8Q9Q4_9FIRM</name>
<dbReference type="Gene3D" id="2.40.30.170">
    <property type="match status" value="1"/>
</dbReference>
<dbReference type="PANTHER" id="PTHR32347">
    <property type="entry name" value="EFFLUX SYSTEM COMPONENT YKNX-RELATED"/>
    <property type="match status" value="1"/>
</dbReference>
<keyword evidence="5" id="KW-1133">Transmembrane helix</keyword>
<feature type="region of interest" description="Disordered" evidence="4">
    <location>
        <begin position="264"/>
        <end position="285"/>
    </location>
</feature>
<proteinExistence type="predicted"/>
<feature type="coiled-coil region" evidence="3">
    <location>
        <begin position="112"/>
        <end position="146"/>
    </location>
</feature>
<evidence type="ECO:0000259" key="7">
    <source>
        <dbReference type="Pfam" id="PF25990"/>
    </source>
</evidence>
<feature type="compositionally biased region" description="Polar residues" evidence="4">
    <location>
        <begin position="394"/>
        <end position="403"/>
    </location>
</feature>
<dbReference type="Pfam" id="PF25984">
    <property type="entry name" value="BSH_YknX"/>
    <property type="match status" value="1"/>
</dbReference>
<evidence type="ECO:0000256" key="4">
    <source>
        <dbReference type="SAM" id="MobiDB-lite"/>
    </source>
</evidence>
<keyword evidence="9" id="KW-1185">Reference proteome</keyword>
<evidence type="ECO:0000256" key="3">
    <source>
        <dbReference type="SAM" id="Coils"/>
    </source>
</evidence>
<dbReference type="SUPFAM" id="SSF111369">
    <property type="entry name" value="HlyD-like secretion proteins"/>
    <property type="match status" value="1"/>
</dbReference>
<comment type="caution">
    <text evidence="8">The sequence shown here is derived from an EMBL/GenBank/DDBJ whole genome shotgun (WGS) entry which is preliminary data.</text>
</comment>
<dbReference type="InterPro" id="IPR058636">
    <property type="entry name" value="Beta-barrel_YknX"/>
</dbReference>
<dbReference type="Gene3D" id="1.10.287.470">
    <property type="entry name" value="Helix hairpin bin"/>
    <property type="match status" value="1"/>
</dbReference>
<feature type="compositionally biased region" description="Low complexity" evidence="4">
    <location>
        <begin position="270"/>
        <end position="285"/>
    </location>
</feature>
<dbReference type="PANTHER" id="PTHR32347:SF14">
    <property type="entry name" value="EFFLUX SYSTEM COMPONENT YKNX-RELATED"/>
    <property type="match status" value="1"/>
</dbReference>
<dbReference type="AlphaFoldDB" id="A0A4U8Q9Q4"/>
<feature type="compositionally biased region" description="Acidic residues" evidence="4">
    <location>
        <begin position="452"/>
        <end position="475"/>
    </location>
</feature>
<dbReference type="Gene3D" id="2.40.420.20">
    <property type="match status" value="1"/>
</dbReference>
<evidence type="ECO:0000313" key="9">
    <source>
        <dbReference type="Proteomes" id="UP000306509"/>
    </source>
</evidence>
<feature type="domain" description="YknX-like barrel-sandwich hybrid" evidence="6">
    <location>
        <begin position="82"/>
        <end position="218"/>
    </location>
</feature>
<protein>
    <submittedName>
        <fullName evidence="8">Putative efflux system component YknX</fullName>
    </submittedName>
</protein>
<evidence type="ECO:0000256" key="2">
    <source>
        <dbReference type="ARBA" id="ARBA00023054"/>
    </source>
</evidence>
<dbReference type="InterPro" id="IPR050465">
    <property type="entry name" value="UPF0194_transport"/>
</dbReference>
<dbReference type="Pfam" id="PF25990">
    <property type="entry name" value="Beta-barrel_YknX"/>
    <property type="match status" value="1"/>
</dbReference>
<sequence>MDKKKKKLIIVIAVILVLAVIGLAIWFFKFRGTGSASGKNVVYVDSVANLAGLSSGDGLNGRYSGVVEPQETWKIEVSQDKKIKEIYVEEGQEVKVGDKLFTYDTQDSEDTLNQSQIDLERIQSDIDTANNNIAELEKEKKEAGADEQLSYTTQIQTAQNSVKRSEYEKKTKAVEIENLKKTIANADVLSEIGGVVKSINKDGTATTSTGEAEPFMTVLATGDYRVKGKVNEQNMSSIIEGNPVIIRSRVDEDKTWKGTLTSVETDKPESSQNSMYMSSGSSETSSSNYPFYVILDSADGLMLGQHVYIEMDNGQEDHKDGIWLDSYYLVMDEEKPEEAYVWAADSKDKLEKRKVTLGEFDEDLQKYQITEGLTAEDYIAYPDDTIEAGAPVTRNINDLSGQNDSDEGSGGGAEDLQGGEGVMPGGSMDGGMDAGNGVSGSMDVQEINGSDEGGEAEIAPGDDDGADDAMDENDVEGSVVSPGPVTIEGDGSAPASAGN</sequence>
<dbReference type="GO" id="GO:0030313">
    <property type="term" value="C:cell envelope"/>
    <property type="evidence" value="ECO:0007669"/>
    <property type="project" value="UniProtKB-SubCell"/>
</dbReference>
<dbReference type="RefSeq" id="WP_044293069.1">
    <property type="nucleotide sequence ID" value="NZ_JTGN01000001.1"/>
</dbReference>
<feature type="compositionally biased region" description="Gly residues" evidence="4">
    <location>
        <begin position="408"/>
        <end position="438"/>
    </location>
</feature>
<feature type="transmembrane region" description="Helical" evidence="5">
    <location>
        <begin position="7"/>
        <end position="28"/>
    </location>
</feature>
<feature type="domain" description="YknX-like beta-barrel" evidence="7">
    <location>
        <begin position="225"/>
        <end position="310"/>
    </location>
</feature>
<evidence type="ECO:0000259" key="6">
    <source>
        <dbReference type="Pfam" id="PF25984"/>
    </source>
</evidence>
<comment type="subcellular location">
    <subcellularLocation>
        <location evidence="1">Cell envelope</location>
    </subcellularLocation>
</comment>
<dbReference type="EMBL" id="QGQD01000045">
    <property type="protein sequence ID" value="TLD00933.1"/>
    <property type="molecule type" value="Genomic_DNA"/>
</dbReference>
<dbReference type="InterPro" id="IPR058639">
    <property type="entry name" value="BSH_YknX-like"/>
</dbReference>
<reference evidence="8 9" key="1">
    <citation type="journal article" date="2019" name="Anaerobe">
        <title>Detection of Robinsoniella peoriensis in multiple bone samples of a trauma patient.</title>
        <authorList>
            <person name="Schrottner P."/>
            <person name="Hartwich K."/>
            <person name="Bunk B."/>
            <person name="Schober I."/>
            <person name="Helbig S."/>
            <person name="Rudolph W.W."/>
            <person name="Gunzer F."/>
        </authorList>
    </citation>
    <scope>NUCLEOTIDE SEQUENCE [LARGE SCALE GENOMIC DNA]</scope>
    <source>
        <strain evidence="8 9">DSM 106044</strain>
    </source>
</reference>
<keyword evidence="5" id="KW-0812">Transmembrane</keyword>
<organism evidence="8 9">
    <name type="scientific">Robinsoniella peoriensis</name>
    <dbReference type="NCBI Taxonomy" id="180332"/>
    <lineage>
        <taxon>Bacteria</taxon>
        <taxon>Bacillati</taxon>
        <taxon>Bacillota</taxon>
        <taxon>Clostridia</taxon>
        <taxon>Lachnospirales</taxon>
        <taxon>Lachnospiraceae</taxon>
        <taxon>Robinsoniella</taxon>
    </lineage>
</organism>
<evidence type="ECO:0000256" key="5">
    <source>
        <dbReference type="SAM" id="Phobius"/>
    </source>
</evidence>
<keyword evidence="2 3" id="KW-0175">Coiled coil</keyword>